<organism evidence="4 6">
    <name type="scientific">Bacillus canaveralius</name>
    <dbReference type="NCBI Taxonomy" id="1403243"/>
    <lineage>
        <taxon>Bacteria</taxon>
        <taxon>Bacillati</taxon>
        <taxon>Bacillota</taxon>
        <taxon>Bacilli</taxon>
        <taxon>Bacillales</taxon>
        <taxon>Bacillaceae</taxon>
        <taxon>Bacillus</taxon>
    </lineage>
</organism>
<dbReference type="Proteomes" id="UP000234951">
    <property type="component" value="Unassembled WGS sequence"/>
</dbReference>
<dbReference type="PANTHER" id="PTHR43877">
    <property type="entry name" value="AMINOALKYLPHOSPHONATE N-ACETYLTRANSFERASE-RELATED-RELATED"/>
    <property type="match status" value="1"/>
</dbReference>
<dbReference type="EMBL" id="PGVA01000026">
    <property type="protein sequence ID" value="PLR82521.1"/>
    <property type="molecule type" value="Genomic_DNA"/>
</dbReference>
<reference evidence="5 7" key="2">
    <citation type="submission" date="2017-12" db="EMBL/GenBank/DDBJ databases">
        <title>Comparative Functional Genomics of Dry Heat Resistant strains isolated from the Viking Spacecraft.</title>
        <authorList>
            <person name="Seuylemezian A."/>
            <person name="Cooper K."/>
            <person name="Vaishampayan P."/>
        </authorList>
    </citation>
    <scope>NUCLEOTIDE SEQUENCE [LARGE SCALE GENOMIC DNA]</scope>
    <source>
        <strain evidence="5 7">ATCC 29669</strain>
    </source>
</reference>
<dbReference type="PROSITE" id="PS51186">
    <property type="entry name" value="GNAT"/>
    <property type="match status" value="1"/>
</dbReference>
<dbReference type="AlphaFoldDB" id="A0A2N5GLK5"/>
<protein>
    <submittedName>
        <fullName evidence="4">N-acetyltransferase</fullName>
    </submittedName>
</protein>
<keyword evidence="2" id="KW-0012">Acyltransferase</keyword>
<reference evidence="4 6" key="1">
    <citation type="submission" date="2017-11" db="EMBL/GenBank/DDBJ databases">
        <title>Comparitive Functional Genomics of Dry Heat Resistant strains isolated from the Viking Spacecraft.</title>
        <authorList>
            <person name="Seuylemezian A."/>
            <person name="Cooper K."/>
            <person name="Vaishampayan P."/>
        </authorList>
    </citation>
    <scope>NUCLEOTIDE SEQUENCE [LARGE SCALE GENOMIC DNA]</scope>
    <source>
        <strain evidence="4 6">M4.6</strain>
    </source>
</reference>
<keyword evidence="1 4" id="KW-0808">Transferase</keyword>
<evidence type="ECO:0000256" key="2">
    <source>
        <dbReference type="ARBA" id="ARBA00023315"/>
    </source>
</evidence>
<dbReference type="RefSeq" id="WP_101577608.1">
    <property type="nucleotide sequence ID" value="NZ_PGVA01000026.1"/>
</dbReference>
<evidence type="ECO:0000259" key="3">
    <source>
        <dbReference type="PROSITE" id="PS51186"/>
    </source>
</evidence>
<dbReference type="InterPro" id="IPR050832">
    <property type="entry name" value="Bact_Acetyltransf"/>
</dbReference>
<dbReference type="GO" id="GO:0016747">
    <property type="term" value="F:acyltransferase activity, transferring groups other than amino-acyl groups"/>
    <property type="evidence" value="ECO:0007669"/>
    <property type="project" value="InterPro"/>
</dbReference>
<evidence type="ECO:0000313" key="6">
    <source>
        <dbReference type="Proteomes" id="UP000234951"/>
    </source>
</evidence>
<sequence>MLNDINIAELTTIDEHINQLSELLVKVVEEGASIGFLPPMTLSEATKYWEAVLSPEVILLAAKINNQIVGSVQLILSTKQNGTHRAEVAKLMTHPDYRHNGIGRLLMDTVQKRAIQESRSLLVLDTREGTPSNHLYKSLGFQEAGRIPYYAKSANGELHTTVLYYKCL</sequence>
<dbReference type="InterPro" id="IPR016181">
    <property type="entry name" value="Acyl_CoA_acyltransferase"/>
</dbReference>
<name>A0A2N5GLK5_9BACI</name>
<dbReference type="Pfam" id="PF00583">
    <property type="entry name" value="Acetyltransf_1"/>
    <property type="match status" value="1"/>
</dbReference>
<keyword evidence="7" id="KW-1185">Reference proteome</keyword>
<feature type="domain" description="N-acetyltransferase" evidence="3">
    <location>
        <begin position="5"/>
        <end position="168"/>
    </location>
</feature>
<dbReference type="Proteomes" id="UP000235114">
    <property type="component" value="Unassembled WGS sequence"/>
</dbReference>
<dbReference type="InterPro" id="IPR000182">
    <property type="entry name" value="GNAT_dom"/>
</dbReference>
<comment type="caution">
    <text evidence="4">The sequence shown here is derived from an EMBL/GenBank/DDBJ whole genome shotgun (WGS) entry which is preliminary data.</text>
</comment>
<gene>
    <name evidence="4" type="ORF">CU635_12010</name>
    <name evidence="5" type="ORF">CVD25_14345</name>
</gene>
<evidence type="ECO:0000256" key="1">
    <source>
        <dbReference type="ARBA" id="ARBA00022679"/>
    </source>
</evidence>
<dbReference type="CDD" id="cd04301">
    <property type="entry name" value="NAT_SF"/>
    <property type="match status" value="1"/>
</dbReference>
<dbReference type="EMBL" id="PGVD01000037">
    <property type="protein sequence ID" value="PLR95692.1"/>
    <property type="molecule type" value="Genomic_DNA"/>
</dbReference>
<evidence type="ECO:0000313" key="7">
    <source>
        <dbReference type="Proteomes" id="UP000235114"/>
    </source>
</evidence>
<accession>A0A2N5GLK5</accession>
<evidence type="ECO:0000313" key="5">
    <source>
        <dbReference type="EMBL" id="PLR95692.1"/>
    </source>
</evidence>
<proteinExistence type="predicted"/>
<dbReference type="OrthoDB" id="3389160at2"/>
<evidence type="ECO:0000313" key="4">
    <source>
        <dbReference type="EMBL" id="PLR82521.1"/>
    </source>
</evidence>
<dbReference type="Gene3D" id="3.40.630.30">
    <property type="match status" value="1"/>
</dbReference>
<dbReference type="SUPFAM" id="SSF55729">
    <property type="entry name" value="Acyl-CoA N-acyltransferases (Nat)"/>
    <property type="match status" value="1"/>
</dbReference>